<feature type="compositionally biased region" description="Low complexity" evidence="1">
    <location>
        <begin position="105"/>
        <end position="116"/>
    </location>
</feature>
<dbReference type="AlphaFoldDB" id="A0A0C3D8Y4"/>
<proteinExistence type="predicted"/>
<evidence type="ECO:0000256" key="1">
    <source>
        <dbReference type="SAM" id="MobiDB-lite"/>
    </source>
</evidence>
<dbReference type="Proteomes" id="UP000053989">
    <property type="component" value="Unassembled WGS sequence"/>
</dbReference>
<dbReference type="HOGENOM" id="CLU_349214_0_0_1"/>
<sequence>MASPGTHCVSDMNGSMTIVDGPHVHFQDDWGNEYGDEDPHRLVDTTFHFSAPVAPSDVNEDNDSDESQPSPRTPEDGEELPLSVPSPVQLEIQVQKESLLVSKTSSSRPRPRSFPSSDPPPVHLLNGQIQVHCPSVSPAGHPPLTSSVTPVTARSPKVRFRPKGNTTQEYITERLDYLQRIYSGLNLVRLRAQEEGWRLVRASVFDAPTGWTEDDGDRALEMKAKRRAWSSGIKVTAPYISASCLSVSPPTLGHGSGVKYPPGERVWDGRIPPTSIHNSHDTNSPPIWPPGLCLPCPMPRGPIVPTGLSLGKPLRSSPLSLYALTAHDLELRQGKYGVLNLKRVPESLVFEKRPGMSCVSFPESPTRTVPESPTWLFPVCEEDGEDDWESEAVCSSSMARPDHSRTLTPTVDATSPEGNVESEAKGTIVAVVLEDGTSEDVPSCSPVRLRTRTTSMYSPSTFSTSPALPMFRPLTPPPSYQTIVGGEFGGVGANAAADTAITQTEEGKFDPSSILLRPLSKLSVSSAPSTPISAGMHEQQPHRPPLTSNPSYVPPSRPRSRSGEPNPRKRPRSISLPAAFSLSLLAPPSLSGTNKRPTNSPSPSGGLAKRGNQECEDLSQAYLTPPPSPSGPIIVSSIPAPHEQHYPRYAHMAQVAHAHTGAMSTPRSAPMGVGMGSTKPKAQERRAVSGPVSVASSGAVLAGASAGGKGRGSGIPGGLDLCTVFEGGGESAEDAGGCEVALELGRAEEGRIVCIYYLPLSLLLLHSKVAATSMEFSSCGASEKYEYRECCSTFNAPENSESLGEMV</sequence>
<feature type="region of interest" description="Disordered" evidence="1">
    <location>
        <begin position="524"/>
        <end position="611"/>
    </location>
</feature>
<accession>A0A0C3D8Y4</accession>
<dbReference type="EMBL" id="KN822207">
    <property type="protein sequence ID" value="KIM52571.1"/>
    <property type="molecule type" value="Genomic_DNA"/>
</dbReference>
<feature type="region of interest" description="Disordered" evidence="1">
    <location>
        <begin position="27"/>
        <end position="87"/>
    </location>
</feature>
<feature type="compositionally biased region" description="Polar residues" evidence="1">
    <location>
        <begin position="406"/>
        <end position="417"/>
    </location>
</feature>
<reference evidence="3" key="2">
    <citation type="submission" date="2015-01" db="EMBL/GenBank/DDBJ databases">
        <title>Evolutionary Origins and Diversification of the Mycorrhizal Mutualists.</title>
        <authorList>
            <consortium name="DOE Joint Genome Institute"/>
            <consortium name="Mycorrhizal Genomics Consortium"/>
            <person name="Kohler A."/>
            <person name="Kuo A."/>
            <person name="Nagy L.G."/>
            <person name="Floudas D."/>
            <person name="Copeland A."/>
            <person name="Barry K.W."/>
            <person name="Cichocki N."/>
            <person name="Veneault-Fourrey C."/>
            <person name="LaButti K."/>
            <person name="Lindquist E.A."/>
            <person name="Lipzen A."/>
            <person name="Lundell T."/>
            <person name="Morin E."/>
            <person name="Murat C."/>
            <person name="Riley R."/>
            <person name="Ohm R."/>
            <person name="Sun H."/>
            <person name="Tunlid A."/>
            <person name="Henrissat B."/>
            <person name="Grigoriev I.V."/>
            <person name="Hibbett D.S."/>
            <person name="Martin F."/>
        </authorList>
    </citation>
    <scope>NUCLEOTIDE SEQUENCE [LARGE SCALE GENOMIC DNA]</scope>
    <source>
        <strain evidence="3">Foug A</strain>
    </source>
</reference>
<name>A0A0C3D8Y4_9AGAM</name>
<dbReference type="OrthoDB" id="3224257at2759"/>
<gene>
    <name evidence="2" type="ORF">SCLCIDRAFT_550038</name>
</gene>
<feature type="compositionally biased region" description="Low complexity" evidence="1">
    <location>
        <begin position="575"/>
        <end position="591"/>
    </location>
</feature>
<feature type="region of interest" description="Disordered" evidence="1">
    <location>
        <begin position="396"/>
        <end position="420"/>
    </location>
</feature>
<feature type="compositionally biased region" description="Polar residues" evidence="1">
    <location>
        <begin position="592"/>
        <end position="603"/>
    </location>
</feature>
<dbReference type="InParanoid" id="A0A0C3D8Y4"/>
<protein>
    <submittedName>
        <fullName evidence="2">Uncharacterized protein</fullName>
    </submittedName>
</protein>
<feature type="region of interest" description="Disordered" evidence="1">
    <location>
        <begin position="100"/>
        <end position="124"/>
    </location>
</feature>
<keyword evidence="3" id="KW-1185">Reference proteome</keyword>
<evidence type="ECO:0000313" key="2">
    <source>
        <dbReference type="EMBL" id="KIM52571.1"/>
    </source>
</evidence>
<evidence type="ECO:0000313" key="3">
    <source>
        <dbReference type="Proteomes" id="UP000053989"/>
    </source>
</evidence>
<reference evidence="2 3" key="1">
    <citation type="submission" date="2014-04" db="EMBL/GenBank/DDBJ databases">
        <authorList>
            <consortium name="DOE Joint Genome Institute"/>
            <person name="Kuo A."/>
            <person name="Kohler A."/>
            <person name="Nagy L.G."/>
            <person name="Floudas D."/>
            <person name="Copeland A."/>
            <person name="Barry K.W."/>
            <person name="Cichocki N."/>
            <person name="Veneault-Fourrey C."/>
            <person name="LaButti K."/>
            <person name="Lindquist E.A."/>
            <person name="Lipzen A."/>
            <person name="Lundell T."/>
            <person name="Morin E."/>
            <person name="Murat C."/>
            <person name="Sun H."/>
            <person name="Tunlid A."/>
            <person name="Henrissat B."/>
            <person name="Grigoriev I.V."/>
            <person name="Hibbett D.S."/>
            <person name="Martin F."/>
            <person name="Nordberg H.P."/>
            <person name="Cantor M.N."/>
            <person name="Hua S.X."/>
        </authorList>
    </citation>
    <scope>NUCLEOTIDE SEQUENCE [LARGE SCALE GENOMIC DNA]</scope>
    <source>
        <strain evidence="2 3">Foug A</strain>
    </source>
</reference>
<organism evidence="2 3">
    <name type="scientific">Scleroderma citrinum Foug A</name>
    <dbReference type="NCBI Taxonomy" id="1036808"/>
    <lineage>
        <taxon>Eukaryota</taxon>
        <taxon>Fungi</taxon>
        <taxon>Dikarya</taxon>
        <taxon>Basidiomycota</taxon>
        <taxon>Agaricomycotina</taxon>
        <taxon>Agaricomycetes</taxon>
        <taxon>Agaricomycetidae</taxon>
        <taxon>Boletales</taxon>
        <taxon>Sclerodermatineae</taxon>
        <taxon>Sclerodermataceae</taxon>
        <taxon>Scleroderma</taxon>
    </lineage>
</organism>